<evidence type="ECO:0000313" key="1">
    <source>
        <dbReference type="EMBL" id="RTQ47546.1"/>
    </source>
</evidence>
<name>A0A431TZH4_9BACT</name>
<dbReference type="AlphaFoldDB" id="A0A431TZH4"/>
<protein>
    <submittedName>
        <fullName evidence="1">Carboxypeptidase regulatory-like domain-containing protein</fullName>
    </submittedName>
</protein>
<dbReference type="Proteomes" id="UP000282184">
    <property type="component" value="Unassembled WGS sequence"/>
</dbReference>
<keyword evidence="1" id="KW-0645">Protease</keyword>
<organism evidence="1 2">
    <name type="scientific">Hymenobacter gummosus</name>
    <dbReference type="NCBI Taxonomy" id="1776032"/>
    <lineage>
        <taxon>Bacteria</taxon>
        <taxon>Pseudomonadati</taxon>
        <taxon>Bacteroidota</taxon>
        <taxon>Cytophagia</taxon>
        <taxon>Cytophagales</taxon>
        <taxon>Hymenobacteraceae</taxon>
        <taxon>Hymenobacter</taxon>
    </lineage>
</organism>
<sequence length="160" mass="17724">MPYFILPPALWLVLLLAGPPASARRLPPSISAPDTLYRWGRVRDERGRPLPGLTVRFRRLRLAVTTDSTGNFLLAVPMRRARRLTHDELLIDGPAGLHREAVALFAPGPIQVHLAAAGFQLRSAECTAEDILGPERAAALRRQARRQRRTAADTAVDARR</sequence>
<dbReference type="GO" id="GO:0004180">
    <property type="term" value="F:carboxypeptidase activity"/>
    <property type="evidence" value="ECO:0007669"/>
    <property type="project" value="UniProtKB-KW"/>
</dbReference>
<reference evidence="1 2" key="1">
    <citation type="submission" date="2018-12" db="EMBL/GenBank/DDBJ databases">
        <title>Hymenobacter gummosus sp. nov., isolated from a spring.</title>
        <authorList>
            <person name="Nie L."/>
        </authorList>
    </citation>
    <scope>NUCLEOTIDE SEQUENCE [LARGE SCALE GENOMIC DNA]</scope>
    <source>
        <strain evidence="1 2">KCTC 52166</strain>
    </source>
</reference>
<dbReference type="RefSeq" id="WP_126694797.1">
    <property type="nucleotide sequence ID" value="NZ_RXOF01000012.1"/>
</dbReference>
<proteinExistence type="predicted"/>
<keyword evidence="1" id="KW-0378">Hydrolase</keyword>
<dbReference type="InterPro" id="IPR008969">
    <property type="entry name" value="CarboxyPept-like_regulatory"/>
</dbReference>
<dbReference type="SUPFAM" id="SSF49464">
    <property type="entry name" value="Carboxypeptidase regulatory domain-like"/>
    <property type="match status" value="1"/>
</dbReference>
<comment type="caution">
    <text evidence="1">The sequence shown here is derived from an EMBL/GenBank/DDBJ whole genome shotgun (WGS) entry which is preliminary data.</text>
</comment>
<keyword evidence="1" id="KW-0121">Carboxypeptidase</keyword>
<dbReference type="EMBL" id="RXOF01000012">
    <property type="protein sequence ID" value="RTQ47546.1"/>
    <property type="molecule type" value="Genomic_DNA"/>
</dbReference>
<accession>A0A431TZH4</accession>
<evidence type="ECO:0000313" key="2">
    <source>
        <dbReference type="Proteomes" id="UP000282184"/>
    </source>
</evidence>
<dbReference type="OrthoDB" id="887277at2"/>
<gene>
    <name evidence="1" type="ORF">EJV47_19205</name>
</gene>
<dbReference type="Gene3D" id="2.60.40.1120">
    <property type="entry name" value="Carboxypeptidase-like, regulatory domain"/>
    <property type="match status" value="1"/>
</dbReference>
<keyword evidence="2" id="KW-1185">Reference proteome</keyword>